<name>D5UQ52_TSUPD</name>
<dbReference type="HOGENOM" id="CLU_918101_0_0_11"/>
<dbReference type="AlphaFoldDB" id="D5UQ52"/>
<evidence type="ECO:0000259" key="3">
    <source>
        <dbReference type="Pfam" id="PF08240"/>
    </source>
</evidence>
<protein>
    <submittedName>
        <fullName evidence="4">Alcohol dehydrogenase GroES domain protein</fullName>
    </submittedName>
</protein>
<dbReference type="Gene3D" id="3.40.50.720">
    <property type="entry name" value="NAD(P)-binding Rossmann-like Domain"/>
    <property type="match status" value="1"/>
</dbReference>
<keyword evidence="5" id="KW-1185">Reference proteome</keyword>
<dbReference type="Proteomes" id="UP000001213">
    <property type="component" value="Chromosome"/>
</dbReference>
<evidence type="ECO:0000256" key="2">
    <source>
        <dbReference type="ARBA" id="ARBA00023002"/>
    </source>
</evidence>
<reference evidence="5" key="1">
    <citation type="submission" date="2010-03" db="EMBL/GenBank/DDBJ databases">
        <title>The complete chromosome of Tsukamurella paurometabola DSM 20162.</title>
        <authorList>
            <consortium name="US DOE Joint Genome Institute (JGI-PGF)"/>
            <person name="Lucas S."/>
            <person name="Copeland A."/>
            <person name="Lapidus A."/>
            <person name="Glavina del Rio T."/>
            <person name="Dalin E."/>
            <person name="Tice H."/>
            <person name="Bruce D."/>
            <person name="Goodwin L."/>
            <person name="Pitluck S."/>
            <person name="Kyrpides N."/>
            <person name="Mavromatis K."/>
            <person name="Ivanova N."/>
            <person name="Mikhailova N."/>
            <person name="Munk A.C."/>
            <person name="Brettin T."/>
            <person name="Detter J.C."/>
            <person name="Tapia R."/>
            <person name="Han C."/>
            <person name="Larimer F."/>
            <person name="Land M."/>
            <person name="Hauser L."/>
            <person name="Markowitz V."/>
            <person name="Cheng J.-F."/>
            <person name="Hugenholtz P."/>
            <person name="Woyke T."/>
            <person name="Wu D."/>
            <person name="Jando M."/>
            <person name="Brambilla E."/>
            <person name="Klenk H.-P."/>
            <person name="Eisen J.A."/>
        </authorList>
    </citation>
    <scope>NUCLEOTIDE SEQUENCE [LARGE SCALE GENOMIC DNA]</scope>
    <source>
        <strain evidence="5">ATCC 8368 / DSM 20162 / CCUG 35730 / CIP 100753 / JCM 10117 / KCTC 9821 / NBRC 16120 / NCIMB 702349 / NCTC 13040</strain>
    </source>
</reference>
<evidence type="ECO:0000313" key="4">
    <source>
        <dbReference type="EMBL" id="ADG76820.1"/>
    </source>
</evidence>
<dbReference type="STRING" id="521096.Tpau_0166"/>
<dbReference type="GO" id="GO:0070402">
    <property type="term" value="F:NADPH binding"/>
    <property type="evidence" value="ECO:0007669"/>
    <property type="project" value="TreeGrafter"/>
</dbReference>
<gene>
    <name evidence="4" type="ordered locus">Tpau_0166</name>
</gene>
<dbReference type="EMBL" id="CP001966">
    <property type="protein sequence ID" value="ADG76820.1"/>
    <property type="molecule type" value="Genomic_DNA"/>
</dbReference>
<dbReference type="PANTHER" id="PTHR48106">
    <property type="entry name" value="QUINONE OXIDOREDUCTASE PIG3-RELATED"/>
    <property type="match status" value="1"/>
</dbReference>
<sequence length="303" mass="31198">MTFAGRSIGFRNYGGPDVLVPLHDEKALDGPGRVLVRTAFSGVNPVDVSFRIGRMDAFVGDIAAGFVPGMECCGEVVASSAPGLPVGRVVNALVLPGPAPRTGAYAEFVQVDADRVGTVPAGLSPRAAACIPLNAVTASSILRSLDPAVETVVITGAAGALGRFLVYASGAAGYRTIALARPGDEALLRGLGADDPVGDELRTPDVIIDAANLGAALSDRFTSAGTVVRVRADTEYSLPHASLITATVREATDVAAHLDWWNGRIGGHPEVVGVVETFAPEAAGAAQERLSVPGRRGRSALRW</sequence>
<dbReference type="GO" id="GO:0016651">
    <property type="term" value="F:oxidoreductase activity, acting on NAD(P)H"/>
    <property type="evidence" value="ECO:0007669"/>
    <property type="project" value="TreeGrafter"/>
</dbReference>
<dbReference type="Pfam" id="PF08240">
    <property type="entry name" value="ADH_N"/>
    <property type="match status" value="1"/>
</dbReference>
<proteinExistence type="predicted"/>
<keyword evidence="1" id="KW-0521">NADP</keyword>
<dbReference type="KEGG" id="tpr:Tpau_0166"/>
<dbReference type="SUPFAM" id="SSF51735">
    <property type="entry name" value="NAD(P)-binding Rossmann-fold domains"/>
    <property type="match status" value="1"/>
</dbReference>
<evidence type="ECO:0000256" key="1">
    <source>
        <dbReference type="ARBA" id="ARBA00022857"/>
    </source>
</evidence>
<dbReference type="InterPro" id="IPR013154">
    <property type="entry name" value="ADH-like_N"/>
</dbReference>
<reference evidence="4 5" key="2">
    <citation type="journal article" date="2011" name="Stand. Genomic Sci.">
        <title>Complete genome sequence of Tsukamurella paurometabola type strain (no. 33).</title>
        <authorList>
            <person name="Munk A.C."/>
            <person name="Lapidus A."/>
            <person name="Lucas S."/>
            <person name="Nolan M."/>
            <person name="Tice H."/>
            <person name="Cheng J.F."/>
            <person name="Del Rio T.G."/>
            <person name="Goodwin L."/>
            <person name="Pitluck S."/>
            <person name="Liolios K."/>
            <person name="Huntemann M."/>
            <person name="Ivanova N."/>
            <person name="Mavromatis K."/>
            <person name="Mikhailova N."/>
            <person name="Pati A."/>
            <person name="Chen A."/>
            <person name="Palaniappan K."/>
            <person name="Tapia R."/>
            <person name="Han C."/>
            <person name="Land M."/>
            <person name="Hauser L."/>
            <person name="Chang Y.J."/>
            <person name="Jeffries C.D."/>
            <person name="Brettin T."/>
            <person name="Yasawong M."/>
            <person name="Brambilla E.M."/>
            <person name="Rohde M."/>
            <person name="Sikorski J."/>
            <person name="Goker M."/>
            <person name="Detter J.C."/>
            <person name="Woyke T."/>
            <person name="Bristow J."/>
            <person name="Eisen J.A."/>
            <person name="Markowitz V."/>
            <person name="Hugenholtz P."/>
            <person name="Kyrpides N.C."/>
            <person name="Klenk H.P."/>
        </authorList>
    </citation>
    <scope>NUCLEOTIDE SEQUENCE [LARGE SCALE GENOMIC DNA]</scope>
    <source>
        <strain evidence="5">ATCC 8368 / DSM 20162 / CCUG 35730 / CIP 100753 / JCM 10117 / KCTC 9821 / NBRC 16120 / NCIMB 702349 / NCTC 13040</strain>
    </source>
</reference>
<dbReference type="SUPFAM" id="SSF50129">
    <property type="entry name" value="GroES-like"/>
    <property type="match status" value="1"/>
</dbReference>
<dbReference type="Gene3D" id="3.90.180.10">
    <property type="entry name" value="Medium-chain alcohol dehydrogenases, catalytic domain"/>
    <property type="match status" value="1"/>
</dbReference>
<accession>D5UQ52</accession>
<organism evidence="4 5">
    <name type="scientific">Tsukamurella paurometabola (strain ATCC 8368 / DSM 20162 / CCUG 35730 / CIP 100753 / JCM 10117 / KCTC 9821 / NBRC 16120 / NCIMB 702349 / NCTC 13040)</name>
    <name type="common">Corynebacterium paurometabolum</name>
    <dbReference type="NCBI Taxonomy" id="521096"/>
    <lineage>
        <taxon>Bacteria</taxon>
        <taxon>Bacillati</taxon>
        <taxon>Actinomycetota</taxon>
        <taxon>Actinomycetes</taxon>
        <taxon>Mycobacteriales</taxon>
        <taxon>Tsukamurellaceae</taxon>
        <taxon>Tsukamurella</taxon>
    </lineage>
</organism>
<dbReference type="RefSeq" id="WP_013124875.1">
    <property type="nucleotide sequence ID" value="NC_014158.1"/>
</dbReference>
<feature type="domain" description="Alcohol dehydrogenase-like N-terminal" evidence="3">
    <location>
        <begin position="30"/>
        <end position="120"/>
    </location>
</feature>
<dbReference type="InterPro" id="IPR036291">
    <property type="entry name" value="NAD(P)-bd_dom_sf"/>
</dbReference>
<dbReference type="InterPro" id="IPR011032">
    <property type="entry name" value="GroES-like_sf"/>
</dbReference>
<dbReference type="eggNOG" id="COG0604">
    <property type="taxonomic scope" value="Bacteria"/>
</dbReference>
<evidence type="ECO:0000313" key="5">
    <source>
        <dbReference type="Proteomes" id="UP000001213"/>
    </source>
</evidence>
<keyword evidence="2" id="KW-0560">Oxidoreductase</keyword>